<keyword evidence="13" id="KW-1185">Reference proteome</keyword>
<reference evidence="12" key="1">
    <citation type="submission" date="2013-04" db="EMBL/GenBank/DDBJ databases">
        <authorList>
            <person name="Qu J."/>
            <person name="Murali S.C."/>
            <person name="Bandaranaike D."/>
            <person name="Bellair M."/>
            <person name="Blankenburg K."/>
            <person name="Chao H."/>
            <person name="Dinh H."/>
            <person name="Doddapaneni H."/>
            <person name="Downs B."/>
            <person name="Dugan-Rocha S."/>
            <person name="Elkadiri S."/>
            <person name="Gnanaolivu R.D."/>
            <person name="Hernandez B."/>
            <person name="Javaid M."/>
            <person name="Jayaseelan J.C."/>
            <person name="Lee S."/>
            <person name="Li M."/>
            <person name="Ming W."/>
            <person name="Munidasa M."/>
            <person name="Muniz J."/>
            <person name="Nguyen L."/>
            <person name="Ongeri F."/>
            <person name="Osuji N."/>
            <person name="Pu L.-L."/>
            <person name="Puazo M."/>
            <person name="Qu C."/>
            <person name="Quiroz J."/>
            <person name="Raj R."/>
            <person name="Weissenberger G."/>
            <person name="Xin Y."/>
            <person name="Zou X."/>
            <person name="Han Y."/>
            <person name="Richards S."/>
            <person name="Worley K."/>
            <person name="Muzny D."/>
            <person name="Gibbs R."/>
        </authorList>
    </citation>
    <scope>NUCLEOTIDE SEQUENCE</scope>
    <source>
        <strain evidence="12">Sampled in the wild</strain>
    </source>
</reference>
<evidence type="ECO:0000256" key="5">
    <source>
        <dbReference type="ARBA" id="ARBA00022737"/>
    </source>
</evidence>
<evidence type="ECO:0000256" key="2">
    <source>
        <dbReference type="ARBA" id="ARBA00006375"/>
    </source>
</evidence>
<dbReference type="InterPro" id="IPR049562">
    <property type="entry name" value="SLC25A33/36-like"/>
</dbReference>
<dbReference type="Proteomes" id="UP000792457">
    <property type="component" value="Unassembled WGS sequence"/>
</dbReference>
<dbReference type="Pfam" id="PF00153">
    <property type="entry name" value="Mito_carr"/>
    <property type="match status" value="3"/>
</dbReference>
<keyword evidence="4 10" id="KW-0812">Transmembrane</keyword>
<dbReference type="EMBL" id="KZ308370">
    <property type="protein sequence ID" value="KAG8228375.1"/>
    <property type="molecule type" value="Genomic_DNA"/>
</dbReference>
<name>A0A8K0K6Y6_LADFU</name>
<evidence type="ECO:0000256" key="4">
    <source>
        <dbReference type="ARBA" id="ARBA00022692"/>
    </source>
</evidence>
<dbReference type="PROSITE" id="PS50920">
    <property type="entry name" value="SOLCAR"/>
    <property type="match status" value="2"/>
</dbReference>
<dbReference type="SUPFAM" id="SSF103506">
    <property type="entry name" value="Mitochondrial carrier"/>
    <property type="match status" value="1"/>
</dbReference>
<evidence type="ECO:0000256" key="10">
    <source>
        <dbReference type="PROSITE-ProRule" id="PRU00282"/>
    </source>
</evidence>
<dbReference type="InterPro" id="IPR002067">
    <property type="entry name" value="MCP"/>
</dbReference>
<comment type="similarity">
    <text evidence="2 11">Belongs to the mitochondrial carrier (TC 2.A.29) family.</text>
</comment>
<dbReference type="Gene3D" id="1.50.40.10">
    <property type="entry name" value="Mitochondrial carrier domain"/>
    <property type="match status" value="1"/>
</dbReference>
<evidence type="ECO:0000256" key="8">
    <source>
        <dbReference type="ARBA" id="ARBA00023128"/>
    </source>
</evidence>
<evidence type="ECO:0000256" key="6">
    <source>
        <dbReference type="ARBA" id="ARBA00022792"/>
    </source>
</evidence>
<keyword evidence="5" id="KW-0677">Repeat</keyword>
<dbReference type="PANTHER" id="PTHR45829:SF4">
    <property type="entry name" value="MITOCHONDRIAL CARRIER PROTEIN RIM2"/>
    <property type="match status" value="1"/>
</dbReference>
<dbReference type="OrthoDB" id="269120at2759"/>
<evidence type="ECO:0000256" key="11">
    <source>
        <dbReference type="RuleBase" id="RU000488"/>
    </source>
</evidence>
<dbReference type="InterPro" id="IPR023395">
    <property type="entry name" value="MCP_dom_sf"/>
</dbReference>
<organism evidence="12 13">
    <name type="scientific">Ladona fulva</name>
    <name type="common">Scarce chaser dragonfly</name>
    <name type="synonym">Libellula fulva</name>
    <dbReference type="NCBI Taxonomy" id="123851"/>
    <lineage>
        <taxon>Eukaryota</taxon>
        <taxon>Metazoa</taxon>
        <taxon>Ecdysozoa</taxon>
        <taxon>Arthropoda</taxon>
        <taxon>Hexapoda</taxon>
        <taxon>Insecta</taxon>
        <taxon>Pterygota</taxon>
        <taxon>Palaeoptera</taxon>
        <taxon>Odonata</taxon>
        <taxon>Epiprocta</taxon>
        <taxon>Anisoptera</taxon>
        <taxon>Libelluloidea</taxon>
        <taxon>Libellulidae</taxon>
        <taxon>Ladona</taxon>
    </lineage>
</organism>
<protein>
    <submittedName>
        <fullName evidence="12">Uncharacterized protein</fullName>
    </submittedName>
</protein>
<gene>
    <name evidence="12" type="ORF">J437_LFUL008224</name>
</gene>
<evidence type="ECO:0000313" key="13">
    <source>
        <dbReference type="Proteomes" id="UP000792457"/>
    </source>
</evidence>
<feature type="repeat" description="Solcar" evidence="10">
    <location>
        <begin position="149"/>
        <end position="233"/>
    </location>
</feature>
<comment type="caution">
    <text evidence="12">The sequence shown here is derived from an EMBL/GenBank/DDBJ whole genome shotgun (WGS) entry which is preliminary data.</text>
</comment>
<evidence type="ECO:0000313" key="12">
    <source>
        <dbReference type="EMBL" id="KAG8228375.1"/>
    </source>
</evidence>
<keyword evidence="6" id="KW-0999">Mitochondrion inner membrane</keyword>
<evidence type="ECO:0000256" key="7">
    <source>
        <dbReference type="ARBA" id="ARBA00022989"/>
    </source>
</evidence>
<dbReference type="GO" id="GO:0005743">
    <property type="term" value="C:mitochondrial inner membrane"/>
    <property type="evidence" value="ECO:0007669"/>
    <property type="project" value="UniProtKB-SubCell"/>
</dbReference>
<keyword evidence="7" id="KW-1133">Transmembrane helix</keyword>
<evidence type="ECO:0000256" key="1">
    <source>
        <dbReference type="ARBA" id="ARBA00004448"/>
    </source>
</evidence>
<dbReference type="PANTHER" id="PTHR45829">
    <property type="entry name" value="MITOCHONDRIAL CARRIER PROTEIN RIM2"/>
    <property type="match status" value="1"/>
</dbReference>
<dbReference type="AlphaFoldDB" id="A0A8K0K6Y6"/>
<evidence type="ECO:0000256" key="3">
    <source>
        <dbReference type="ARBA" id="ARBA00022448"/>
    </source>
</evidence>
<evidence type="ECO:0000256" key="9">
    <source>
        <dbReference type="ARBA" id="ARBA00023136"/>
    </source>
</evidence>
<feature type="non-terminal residue" evidence="12">
    <location>
        <position position="1"/>
    </location>
</feature>
<dbReference type="GO" id="GO:1990519">
    <property type="term" value="P:pyrimidine nucleotide import into mitochondrion"/>
    <property type="evidence" value="ECO:0007669"/>
    <property type="project" value="TreeGrafter"/>
</dbReference>
<comment type="subcellular location">
    <subcellularLocation>
        <location evidence="1">Mitochondrion inner membrane</location>
        <topology evidence="1">Multi-pass membrane protein</topology>
    </subcellularLocation>
</comment>
<keyword evidence="3 11" id="KW-0813">Transport</keyword>
<feature type="repeat" description="Solcar" evidence="10">
    <location>
        <begin position="16"/>
        <end position="117"/>
    </location>
</feature>
<keyword evidence="9 10" id="KW-0472">Membrane</keyword>
<accession>A0A8K0K6Y6</accession>
<proteinExistence type="inferred from homology"/>
<dbReference type="PRINTS" id="PR00926">
    <property type="entry name" value="MITOCARRIER"/>
</dbReference>
<reference evidence="12" key="2">
    <citation type="submission" date="2017-10" db="EMBL/GenBank/DDBJ databases">
        <title>Ladona fulva Genome sequencing and assembly.</title>
        <authorList>
            <person name="Murali S."/>
            <person name="Richards S."/>
            <person name="Bandaranaike D."/>
            <person name="Bellair M."/>
            <person name="Blankenburg K."/>
            <person name="Chao H."/>
            <person name="Dinh H."/>
            <person name="Doddapaneni H."/>
            <person name="Dugan-Rocha S."/>
            <person name="Elkadiri S."/>
            <person name="Gnanaolivu R."/>
            <person name="Hernandez B."/>
            <person name="Skinner E."/>
            <person name="Javaid M."/>
            <person name="Lee S."/>
            <person name="Li M."/>
            <person name="Ming W."/>
            <person name="Munidasa M."/>
            <person name="Muniz J."/>
            <person name="Nguyen L."/>
            <person name="Hughes D."/>
            <person name="Osuji N."/>
            <person name="Pu L.-L."/>
            <person name="Puazo M."/>
            <person name="Qu C."/>
            <person name="Quiroz J."/>
            <person name="Raj R."/>
            <person name="Weissenberger G."/>
            <person name="Xin Y."/>
            <person name="Zou X."/>
            <person name="Han Y."/>
            <person name="Worley K."/>
            <person name="Muzny D."/>
            <person name="Gibbs R."/>
        </authorList>
    </citation>
    <scope>NUCLEOTIDE SEQUENCE</scope>
    <source>
        <strain evidence="12">Sampled in the wild</strain>
    </source>
</reference>
<dbReference type="InterPro" id="IPR018108">
    <property type="entry name" value="MCP_transmembrane"/>
</dbReference>
<dbReference type="GO" id="GO:0015218">
    <property type="term" value="F:pyrimidine nucleotide transmembrane transporter activity"/>
    <property type="evidence" value="ECO:0007669"/>
    <property type="project" value="InterPro"/>
</dbReference>
<sequence length="299" mass="32162">MRTKGLCSPDFLMSHRDTIIHLVAGGVAGTAGAVATCPLEVVKTRLQSSHSTFHINVVPPSIATPEGGGGKGTCYGGARLPPRGGSSGQRRGLSTIGVARHSPTAQVLSLSQHHHVRNGDGSHGGTPRGQTMGLLQCLRVKLNDETEYRKVFWRLKVPSWAQFQCVEVGIFALLLNERLIVVIVDVFRFYLLVRHIVETEGPRALFKGLGPNIVGVAPSRAIYFCAYSQAKSFCNSSHLPGVNPDTPAVHVLSASFAGFVACTATNPIWFVKTRLQLDHATDGSRLTALQCISNIYKQG</sequence>
<keyword evidence="8" id="KW-0496">Mitochondrion</keyword>